<feature type="domain" description="NACHT" evidence="4">
    <location>
        <begin position="189"/>
        <end position="502"/>
    </location>
</feature>
<evidence type="ECO:0000313" key="6">
    <source>
        <dbReference type="Proteomes" id="UP000887568"/>
    </source>
</evidence>
<dbReference type="SUPFAM" id="SSF52540">
    <property type="entry name" value="P-loop containing nucleoside triphosphate hydrolases"/>
    <property type="match status" value="1"/>
</dbReference>
<dbReference type="Proteomes" id="UP000887568">
    <property type="component" value="Unplaced"/>
</dbReference>
<accession>A0A913Z2D4</accession>
<protein>
    <recommendedName>
        <fullName evidence="4">NACHT domain-containing protein</fullName>
    </recommendedName>
</protein>
<dbReference type="SUPFAM" id="SSF52047">
    <property type="entry name" value="RNI-like"/>
    <property type="match status" value="1"/>
</dbReference>
<dbReference type="Gene3D" id="3.80.10.10">
    <property type="entry name" value="Ribonuclease Inhibitor"/>
    <property type="match status" value="1"/>
</dbReference>
<organism evidence="5 6">
    <name type="scientific">Patiria miniata</name>
    <name type="common">Bat star</name>
    <name type="synonym">Asterina miniata</name>
    <dbReference type="NCBI Taxonomy" id="46514"/>
    <lineage>
        <taxon>Eukaryota</taxon>
        <taxon>Metazoa</taxon>
        <taxon>Echinodermata</taxon>
        <taxon>Eleutherozoa</taxon>
        <taxon>Asterozoa</taxon>
        <taxon>Asteroidea</taxon>
        <taxon>Valvatacea</taxon>
        <taxon>Valvatida</taxon>
        <taxon>Asterinidae</taxon>
        <taxon>Patiria</taxon>
    </lineage>
</organism>
<reference evidence="5" key="1">
    <citation type="submission" date="2022-11" db="UniProtKB">
        <authorList>
            <consortium name="EnsemblMetazoa"/>
        </authorList>
    </citation>
    <scope>IDENTIFICATION</scope>
</reference>
<keyword evidence="6" id="KW-1185">Reference proteome</keyword>
<sequence>MQQSEAACQRTDVPTTMQQSEEACQLQRTDATTTQQEYVPNPSAATDSPQRTGTIGNIGTVSGYSPIIVGSNAVNITYSFPLEGPGVPAPRPQHSQRPDQEPRLTDPCQEAGNKTRDILKGVYTTTGSYVQLLPGVDNDQMHIAGIYTKVQLETLEGVAVVTGQKGESVNSTEYAKIFRLRTKTGELIERLIFFGMGGVGKSTIFDKIAFDWTEGENEFLKRFKLVFLLKMCALFQESDLVDSILDQLIDEDSGIAKDQLDKFIRANQNEVLVLLDGFDEMETKTLDADSFGSILKALNRRKYRQCCICVSTRPSRLETLMSTSLVQNPCTHVEVLGFTDDDVKEYVRKFYEKTDLDIGKALIQTIGKSNTLRDFATNPMLLLLMCLLWRESQQLPETTSRLFAKAVNYMFTRKGEVKKRVPDPNVSKTLNAIGQTALRGLMDANQKFSFQKDEFEPKSLDLALKAGILTQQRVIKNLESHNNIQFMHRTMQEYCAARYLLSTRMSNQGLLKRMLCKVVPSQKFENTLGQLCQTIDGVVSNEFLVRFCCGDNEKCMTDIVNLLDRKFNKDESRYQSDIVQAICRNCFFESQSARAPRCLTSDSHIPSNITVGNSNEFRSLTYLLEVICRSDSRTEQLARVETIQVFRVTRYPVSDLAVALGYMENLKDLRLKQCHLAKGDLEKTTSSVCSQSLTRLDIEDDNTLGGRAVEWAPHIKHLASLEKLQIKSCELQGTDIKHIALAVGDMPNLTDLILDENQTLSGSADSWNKEMPTPITQHLKRLNLSKCNLTWKDFEYIASAVGDMSNLTDLILYGNRRLGGSAGSAKQLPKMTHLRRLDLGGSNLETTDIEHIASAVGDMPELTDLGLTFNGTLASSALLWAKELPKMKHLNRLDLTYCHLNETDMKHIAAAVRDMRGLTDLNLNGNWVFFDLDGLLSNFPSLRGHVKT</sequence>
<evidence type="ECO:0000256" key="1">
    <source>
        <dbReference type="ARBA" id="ARBA00022741"/>
    </source>
</evidence>
<dbReference type="Gene3D" id="3.40.50.300">
    <property type="entry name" value="P-loop containing nucleotide triphosphate hydrolases"/>
    <property type="match status" value="1"/>
</dbReference>
<dbReference type="InterPro" id="IPR027417">
    <property type="entry name" value="P-loop_NTPase"/>
</dbReference>
<dbReference type="PRINTS" id="PR00364">
    <property type="entry name" value="DISEASERSIST"/>
</dbReference>
<keyword evidence="2" id="KW-0067">ATP-binding</keyword>
<evidence type="ECO:0000259" key="4">
    <source>
        <dbReference type="PROSITE" id="PS50837"/>
    </source>
</evidence>
<dbReference type="PROSITE" id="PS50837">
    <property type="entry name" value="NACHT"/>
    <property type="match status" value="1"/>
</dbReference>
<dbReference type="InterPro" id="IPR032675">
    <property type="entry name" value="LRR_dom_sf"/>
</dbReference>
<dbReference type="PANTHER" id="PTHR46312">
    <property type="entry name" value="NACHT DOMAIN-CONTAINING PROTEIN"/>
    <property type="match status" value="1"/>
</dbReference>
<feature type="region of interest" description="Disordered" evidence="3">
    <location>
        <begin position="84"/>
        <end position="107"/>
    </location>
</feature>
<dbReference type="GO" id="GO:0005524">
    <property type="term" value="F:ATP binding"/>
    <property type="evidence" value="ECO:0007669"/>
    <property type="project" value="UniProtKB-KW"/>
</dbReference>
<dbReference type="EnsemblMetazoa" id="XM_038189934.1">
    <property type="protein sequence ID" value="XP_038045862.1"/>
    <property type="gene ID" value="LOC119720292"/>
</dbReference>
<evidence type="ECO:0000256" key="2">
    <source>
        <dbReference type="ARBA" id="ARBA00022840"/>
    </source>
</evidence>
<proteinExistence type="predicted"/>
<dbReference type="AlphaFoldDB" id="A0A913Z2D4"/>
<dbReference type="Pfam" id="PF05729">
    <property type="entry name" value="NACHT"/>
    <property type="match status" value="1"/>
</dbReference>
<evidence type="ECO:0000256" key="3">
    <source>
        <dbReference type="SAM" id="MobiDB-lite"/>
    </source>
</evidence>
<dbReference type="RefSeq" id="XP_038045862.1">
    <property type="nucleotide sequence ID" value="XM_038189934.1"/>
</dbReference>
<name>A0A913Z2D4_PATMI</name>
<dbReference type="InterPro" id="IPR007111">
    <property type="entry name" value="NACHT_NTPase"/>
</dbReference>
<dbReference type="SMART" id="SM00368">
    <property type="entry name" value="LRR_RI"/>
    <property type="match status" value="4"/>
</dbReference>
<feature type="region of interest" description="Disordered" evidence="3">
    <location>
        <begin position="29"/>
        <end position="53"/>
    </location>
</feature>
<dbReference type="PANTHER" id="PTHR46312:SF2">
    <property type="entry name" value="NUCLEOTIDE-BINDING OLIGOMERIZATION DOMAIN-CONTAINING PROTEIN 2-LIKE"/>
    <property type="match status" value="1"/>
</dbReference>
<dbReference type="OrthoDB" id="1394818at2759"/>
<dbReference type="OMA" id="EHISMEP"/>
<dbReference type="GeneID" id="119720292"/>
<evidence type="ECO:0000313" key="5">
    <source>
        <dbReference type="EnsemblMetazoa" id="XP_038045862.1"/>
    </source>
</evidence>
<keyword evidence="1" id="KW-0547">Nucleotide-binding</keyword>